<dbReference type="GeneID" id="66104452"/>
<keyword evidence="2" id="KW-1185">Reference proteome</keyword>
<name>A0A9P8AUJ2_9AGAR</name>
<protein>
    <submittedName>
        <fullName evidence="1">Uncharacterized protein</fullName>
    </submittedName>
</protein>
<sequence>MSLPVASLVSKAWCPASLCYLFSVADFSLEANFNRWRNIGASMAYISFYVRKVNFEPGGRFREQRIRELKAKYFGDDNKTDIMLEFLLQEHEYQAPPPNVRLPLMPRATKFLWSNMMTHPIRWTSETK</sequence>
<dbReference type="EMBL" id="MU250530">
    <property type="protein sequence ID" value="KAG7448116.1"/>
    <property type="molecule type" value="Genomic_DNA"/>
</dbReference>
<dbReference type="Proteomes" id="UP000812287">
    <property type="component" value="Unassembled WGS sequence"/>
</dbReference>
<gene>
    <name evidence="1" type="ORF">BT62DRAFT_754165</name>
</gene>
<evidence type="ECO:0000313" key="2">
    <source>
        <dbReference type="Proteomes" id="UP000812287"/>
    </source>
</evidence>
<reference evidence="1" key="1">
    <citation type="submission" date="2020-11" db="EMBL/GenBank/DDBJ databases">
        <title>Adaptations for nitrogen fixation in a non-lichenized fungal sporocarp promotes dispersal by wood-feeding termites.</title>
        <authorList>
            <consortium name="DOE Joint Genome Institute"/>
            <person name="Koch R.A."/>
            <person name="Yoon G."/>
            <person name="Arayal U."/>
            <person name="Lail K."/>
            <person name="Amirebrahimi M."/>
            <person name="Labutti K."/>
            <person name="Lipzen A."/>
            <person name="Riley R."/>
            <person name="Barry K."/>
            <person name="Henrissat B."/>
            <person name="Grigoriev I.V."/>
            <person name="Herr J.R."/>
            <person name="Aime M.C."/>
        </authorList>
    </citation>
    <scope>NUCLEOTIDE SEQUENCE</scope>
    <source>
        <strain evidence="1">MCA 3950</strain>
    </source>
</reference>
<dbReference type="OrthoDB" id="2861417at2759"/>
<proteinExistence type="predicted"/>
<organism evidence="1 2">
    <name type="scientific">Guyanagaster necrorhizus</name>
    <dbReference type="NCBI Taxonomy" id="856835"/>
    <lineage>
        <taxon>Eukaryota</taxon>
        <taxon>Fungi</taxon>
        <taxon>Dikarya</taxon>
        <taxon>Basidiomycota</taxon>
        <taxon>Agaricomycotina</taxon>
        <taxon>Agaricomycetes</taxon>
        <taxon>Agaricomycetidae</taxon>
        <taxon>Agaricales</taxon>
        <taxon>Marasmiineae</taxon>
        <taxon>Physalacriaceae</taxon>
        <taxon>Guyanagaster</taxon>
    </lineage>
</organism>
<evidence type="ECO:0000313" key="1">
    <source>
        <dbReference type="EMBL" id="KAG7448116.1"/>
    </source>
</evidence>
<dbReference type="RefSeq" id="XP_043041616.1">
    <property type="nucleotide sequence ID" value="XM_043182156.1"/>
</dbReference>
<accession>A0A9P8AUJ2</accession>
<comment type="caution">
    <text evidence="1">The sequence shown here is derived from an EMBL/GenBank/DDBJ whole genome shotgun (WGS) entry which is preliminary data.</text>
</comment>
<dbReference type="AlphaFoldDB" id="A0A9P8AUJ2"/>